<evidence type="ECO:0000256" key="5">
    <source>
        <dbReference type="ARBA" id="ARBA00022915"/>
    </source>
</evidence>
<evidence type="ECO:0000313" key="12">
    <source>
        <dbReference type="Proteomes" id="UP001152759"/>
    </source>
</evidence>
<evidence type="ECO:0000256" key="7">
    <source>
        <dbReference type="ARBA" id="ARBA00023027"/>
    </source>
</evidence>
<evidence type="ECO:0000259" key="9">
    <source>
        <dbReference type="Pfam" id="PF01113"/>
    </source>
</evidence>
<dbReference type="InterPro" id="IPR022663">
    <property type="entry name" value="DapB_C"/>
</dbReference>
<keyword evidence="12" id="KW-1185">Reference proteome</keyword>
<dbReference type="Pfam" id="PF01113">
    <property type="entry name" value="DapB_N"/>
    <property type="match status" value="1"/>
</dbReference>
<comment type="similarity">
    <text evidence="1">Belongs to the DapB family.</text>
</comment>
<dbReference type="CDD" id="cd02274">
    <property type="entry name" value="DHDPR_N"/>
    <property type="match status" value="1"/>
</dbReference>
<evidence type="ECO:0000256" key="6">
    <source>
        <dbReference type="ARBA" id="ARBA00023002"/>
    </source>
</evidence>
<dbReference type="GO" id="GO:0005829">
    <property type="term" value="C:cytosol"/>
    <property type="evidence" value="ECO:0007669"/>
    <property type="project" value="TreeGrafter"/>
</dbReference>
<dbReference type="SUPFAM" id="SSF51735">
    <property type="entry name" value="NAD(P)-binding Rossmann-fold domains"/>
    <property type="match status" value="1"/>
</dbReference>
<keyword evidence="3" id="KW-0028">Amino-acid biosynthesis</keyword>
<feature type="domain" description="Dihydrodipicolinate reductase N-terminal" evidence="9">
    <location>
        <begin position="2"/>
        <end position="103"/>
    </location>
</feature>
<dbReference type="GO" id="GO:0019877">
    <property type="term" value="P:diaminopimelate biosynthetic process"/>
    <property type="evidence" value="ECO:0007669"/>
    <property type="project" value="UniProtKB-KW"/>
</dbReference>
<name>A0A9P0C5D3_BEMTA</name>
<gene>
    <name evidence="11" type="ORF">BEMITA_LOCUS748</name>
</gene>
<dbReference type="Proteomes" id="UP001152759">
    <property type="component" value="Chromosome 1"/>
</dbReference>
<keyword evidence="7" id="KW-0520">NAD</keyword>
<evidence type="ECO:0000256" key="4">
    <source>
        <dbReference type="ARBA" id="ARBA00022857"/>
    </source>
</evidence>
<evidence type="ECO:0008006" key="13">
    <source>
        <dbReference type="Google" id="ProtNLM"/>
    </source>
</evidence>
<dbReference type="PANTHER" id="PTHR20836">
    <property type="entry name" value="DIHYDRODIPICOLINATE REDUCTASE"/>
    <property type="match status" value="1"/>
</dbReference>
<proteinExistence type="inferred from homology"/>
<keyword evidence="6" id="KW-0560">Oxidoreductase</keyword>
<dbReference type="Gene3D" id="3.30.360.10">
    <property type="entry name" value="Dihydrodipicolinate Reductase, domain 2"/>
    <property type="match status" value="1"/>
</dbReference>
<dbReference type="Pfam" id="PF05173">
    <property type="entry name" value="DapB_C"/>
    <property type="match status" value="1"/>
</dbReference>
<dbReference type="GO" id="GO:0008839">
    <property type="term" value="F:4-hydroxy-tetrahydrodipicolinate reductase"/>
    <property type="evidence" value="ECO:0007669"/>
    <property type="project" value="InterPro"/>
</dbReference>
<dbReference type="PANTHER" id="PTHR20836:SF7">
    <property type="entry name" value="4-HYDROXY-TETRAHYDRODIPICOLINATE REDUCTASE"/>
    <property type="match status" value="1"/>
</dbReference>
<dbReference type="SUPFAM" id="SSF55347">
    <property type="entry name" value="Glyceraldehyde-3-phosphate dehydrogenase-like, C-terminal domain"/>
    <property type="match status" value="1"/>
</dbReference>
<evidence type="ECO:0000256" key="2">
    <source>
        <dbReference type="ARBA" id="ARBA00022490"/>
    </source>
</evidence>
<feature type="domain" description="Dihydrodipicolinate reductase C-terminal" evidence="10">
    <location>
        <begin position="106"/>
        <end position="239"/>
    </location>
</feature>
<keyword evidence="5" id="KW-0220">Diaminopimelate biosynthesis</keyword>
<dbReference type="EMBL" id="OU963862">
    <property type="protein sequence ID" value="CAH0753405.1"/>
    <property type="molecule type" value="Genomic_DNA"/>
</dbReference>
<dbReference type="HAMAP" id="MF_00102">
    <property type="entry name" value="DapB"/>
    <property type="match status" value="1"/>
</dbReference>
<accession>A0A9P0C5D3</accession>
<dbReference type="InterPro" id="IPR000846">
    <property type="entry name" value="DapB_N"/>
</dbReference>
<organism evidence="11 12">
    <name type="scientific">Bemisia tabaci</name>
    <name type="common">Sweetpotato whitefly</name>
    <name type="synonym">Aleurodes tabaci</name>
    <dbReference type="NCBI Taxonomy" id="7038"/>
    <lineage>
        <taxon>Eukaryota</taxon>
        <taxon>Metazoa</taxon>
        <taxon>Ecdysozoa</taxon>
        <taxon>Arthropoda</taxon>
        <taxon>Hexapoda</taxon>
        <taxon>Insecta</taxon>
        <taxon>Pterygota</taxon>
        <taxon>Neoptera</taxon>
        <taxon>Paraneoptera</taxon>
        <taxon>Hemiptera</taxon>
        <taxon>Sternorrhyncha</taxon>
        <taxon>Aleyrodoidea</taxon>
        <taxon>Aleyrodidae</taxon>
        <taxon>Aleyrodinae</taxon>
        <taxon>Bemisia</taxon>
    </lineage>
</organism>
<keyword evidence="2" id="KW-0963">Cytoplasm</keyword>
<protein>
    <recommendedName>
        <fullName evidence="13">4-hydroxy-tetrahydrodipicolinate reductase</fullName>
    </recommendedName>
</protein>
<evidence type="ECO:0000256" key="3">
    <source>
        <dbReference type="ARBA" id="ARBA00022605"/>
    </source>
</evidence>
<dbReference type="PIRSF" id="PIRSF000161">
    <property type="entry name" value="DHPR"/>
    <property type="match status" value="1"/>
</dbReference>
<dbReference type="NCBIfam" id="TIGR00036">
    <property type="entry name" value="dapB"/>
    <property type="match status" value="1"/>
</dbReference>
<dbReference type="Gene3D" id="3.40.50.720">
    <property type="entry name" value="NAD(P)-binding Rossmann-like Domain"/>
    <property type="match status" value="1"/>
</dbReference>
<keyword evidence="4" id="KW-0521">NADP</keyword>
<reference evidence="11" key="1">
    <citation type="submission" date="2021-12" db="EMBL/GenBank/DDBJ databases">
        <authorList>
            <person name="King R."/>
        </authorList>
    </citation>
    <scope>NUCLEOTIDE SEQUENCE</scope>
</reference>
<dbReference type="GO" id="GO:0009089">
    <property type="term" value="P:lysine biosynthetic process via diaminopimelate"/>
    <property type="evidence" value="ECO:0007669"/>
    <property type="project" value="InterPro"/>
</dbReference>
<sequence length="243" mass="26635">MINIGLCGSTGKMGKMIIERIGSFDSCKISSTFSRQNNDLDEFCRNCQVIIDFSNGELLEKLLKSAIKYKNKLVIGTTGFESKVSDLMHSASKDIAILYSANMSLGINLLAILTEKAAKILDKNYDIEILESSPRMKLDIPSGTALMLGKTLAEARNIDSKKDVIHNRHGKRLSGEIGIAAIRGGHVYGEHEIMFLGDNEAISCKHQALNRESFADGAIKAAIWIASKETGFYSMRDVLSQLG</sequence>
<keyword evidence="8" id="KW-0457">Lysine biosynthesis</keyword>
<dbReference type="AlphaFoldDB" id="A0A9P0C5D3"/>
<evidence type="ECO:0000313" key="11">
    <source>
        <dbReference type="EMBL" id="CAH0753405.1"/>
    </source>
</evidence>
<evidence type="ECO:0000256" key="8">
    <source>
        <dbReference type="ARBA" id="ARBA00023154"/>
    </source>
</evidence>
<evidence type="ECO:0000256" key="1">
    <source>
        <dbReference type="ARBA" id="ARBA00006642"/>
    </source>
</evidence>
<dbReference type="InterPro" id="IPR023940">
    <property type="entry name" value="DHDPR_bac"/>
</dbReference>
<dbReference type="InterPro" id="IPR036291">
    <property type="entry name" value="NAD(P)-bd_dom_sf"/>
</dbReference>
<evidence type="ECO:0000259" key="10">
    <source>
        <dbReference type="Pfam" id="PF05173"/>
    </source>
</evidence>